<evidence type="ECO:0000313" key="3">
    <source>
        <dbReference type="Proteomes" id="UP000583387"/>
    </source>
</evidence>
<protein>
    <submittedName>
        <fullName evidence="2">Uncharacterized protein</fullName>
    </submittedName>
</protein>
<sequence length="49" mass="5182">MAAKSIAGMARSYGESGAFRFRVHSPPGPPVGAAHGREKQSREWPATGE</sequence>
<evidence type="ECO:0000256" key="1">
    <source>
        <dbReference type="SAM" id="MobiDB-lite"/>
    </source>
</evidence>
<evidence type="ECO:0000313" key="2">
    <source>
        <dbReference type="EMBL" id="CAD5109656.1"/>
    </source>
</evidence>
<accession>A0A7U7IB85</accession>
<comment type="caution">
    <text evidence="2">The sequence shown here is derived from an EMBL/GenBank/DDBJ whole genome shotgun (WGS) entry which is preliminary data.</text>
</comment>
<gene>
    <name evidence="2" type="ORF">PSEWESI4_03962</name>
</gene>
<dbReference type="Proteomes" id="UP000583387">
    <property type="component" value="Unassembled WGS sequence"/>
</dbReference>
<keyword evidence="3" id="KW-1185">Reference proteome</keyword>
<feature type="region of interest" description="Disordered" evidence="1">
    <location>
        <begin position="19"/>
        <end position="49"/>
    </location>
</feature>
<dbReference type="AlphaFoldDB" id="A0A7U7IB85"/>
<name>A0A7U7IB85_9GAMM</name>
<organism evidence="2 3">
    <name type="scientific">Zestomonas carbonaria</name>
    <dbReference type="NCBI Taxonomy" id="2762745"/>
    <lineage>
        <taxon>Bacteria</taxon>
        <taxon>Pseudomonadati</taxon>
        <taxon>Pseudomonadota</taxon>
        <taxon>Gammaproteobacteria</taxon>
        <taxon>Pseudomonadales</taxon>
        <taxon>Pseudomonadaceae</taxon>
        <taxon>Zestomonas</taxon>
    </lineage>
</organism>
<reference evidence="2 3" key="1">
    <citation type="submission" date="2020-08" db="EMBL/GenBank/DDBJ databases">
        <authorList>
            <person name="Criscuolo A."/>
        </authorList>
    </citation>
    <scope>NUCLEOTIDE SEQUENCE [LARGE SCALE GENOMIC DNA]</scope>
    <source>
        <strain evidence="2">CIP111764</strain>
    </source>
</reference>
<proteinExistence type="predicted"/>
<dbReference type="EMBL" id="CAJFCI010000077">
    <property type="protein sequence ID" value="CAD5109656.1"/>
    <property type="molecule type" value="Genomic_DNA"/>
</dbReference>